<keyword evidence="4" id="KW-0238">DNA-binding</keyword>
<reference evidence="8 9" key="1">
    <citation type="journal article" date="2015" name="Genome Announc.">
        <title>Expanding the biotechnology potential of lactobacilli through comparative genomics of 213 strains and associated genera.</title>
        <authorList>
            <person name="Sun Z."/>
            <person name="Harris H.M."/>
            <person name="McCann A."/>
            <person name="Guo C."/>
            <person name="Argimon S."/>
            <person name="Zhang W."/>
            <person name="Yang X."/>
            <person name="Jeffery I.B."/>
            <person name="Cooney J.C."/>
            <person name="Kagawa T.F."/>
            <person name="Liu W."/>
            <person name="Song Y."/>
            <person name="Salvetti E."/>
            <person name="Wrobel A."/>
            <person name="Rasinkangas P."/>
            <person name="Parkhill J."/>
            <person name="Rea M.C."/>
            <person name="O'Sullivan O."/>
            <person name="Ritari J."/>
            <person name="Douillard F.P."/>
            <person name="Paul Ross R."/>
            <person name="Yang R."/>
            <person name="Briner A.E."/>
            <person name="Felis G.E."/>
            <person name="de Vos W.M."/>
            <person name="Barrangou R."/>
            <person name="Klaenhammer T.R."/>
            <person name="Caufield P.W."/>
            <person name="Cui Y."/>
            <person name="Zhang H."/>
            <person name="O'Toole P.W."/>
        </authorList>
    </citation>
    <scope>NUCLEOTIDE SEQUENCE [LARGE SCALE GENOMIC DNA]</scope>
    <source>
        <strain evidence="8 9">DSM 18390</strain>
    </source>
</reference>
<dbReference type="Proteomes" id="UP000051010">
    <property type="component" value="Unassembled WGS sequence"/>
</dbReference>
<dbReference type="InterPro" id="IPR036388">
    <property type="entry name" value="WH-like_DNA-bd_sf"/>
</dbReference>
<dbReference type="SUPFAM" id="SSF88659">
    <property type="entry name" value="Sigma3 and sigma4 domains of RNA polymerase sigma factors"/>
    <property type="match status" value="1"/>
</dbReference>
<dbReference type="EMBL" id="AZFZ01000041">
    <property type="protein sequence ID" value="KRM42436.1"/>
    <property type="molecule type" value="Genomic_DNA"/>
</dbReference>
<evidence type="ECO:0000256" key="2">
    <source>
        <dbReference type="ARBA" id="ARBA00023015"/>
    </source>
</evidence>
<dbReference type="Gene3D" id="1.10.1740.10">
    <property type="match status" value="1"/>
</dbReference>
<dbReference type="GO" id="GO:0016987">
    <property type="term" value="F:sigma factor activity"/>
    <property type="evidence" value="ECO:0007669"/>
    <property type="project" value="UniProtKB-KW"/>
</dbReference>
<dbReference type="InterPro" id="IPR013249">
    <property type="entry name" value="RNA_pol_sigma70_r4_t2"/>
</dbReference>
<evidence type="ECO:0008006" key="10">
    <source>
        <dbReference type="Google" id="ProtNLM"/>
    </source>
</evidence>
<dbReference type="RefSeq" id="WP_054735369.1">
    <property type="nucleotide sequence ID" value="NZ_AZFZ01000041.1"/>
</dbReference>
<protein>
    <recommendedName>
        <fullName evidence="10">Sigma-70 region 2</fullName>
    </recommendedName>
</protein>
<dbReference type="InterPro" id="IPR013324">
    <property type="entry name" value="RNA_pol_sigma_r3/r4-like"/>
</dbReference>
<evidence type="ECO:0000259" key="7">
    <source>
        <dbReference type="Pfam" id="PF08281"/>
    </source>
</evidence>
<evidence type="ECO:0000256" key="4">
    <source>
        <dbReference type="ARBA" id="ARBA00023125"/>
    </source>
</evidence>
<evidence type="ECO:0000256" key="5">
    <source>
        <dbReference type="ARBA" id="ARBA00023163"/>
    </source>
</evidence>
<dbReference type="Gene3D" id="1.10.10.10">
    <property type="entry name" value="Winged helix-like DNA-binding domain superfamily/Winged helix DNA-binding domain"/>
    <property type="match status" value="1"/>
</dbReference>
<dbReference type="NCBIfam" id="TIGR02937">
    <property type="entry name" value="sigma70-ECF"/>
    <property type="match status" value="1"/>
</dbReference>
<keyword evidence="2" id="KW-0805">Transcription regulation</keyword>
<dbReference type="InterPro" id="IPR014284">
    <property type="entry name" value="RNA_pol_sigma-70_dom"/>
</dbReference>
<dbReference type="PANTHER" id="PTHR43133">
    <property type="entry name" value="RNA POLYMERASE ECF-TYPE SIGMA FACTO"/>
    <property type="match status" value="1"/>
</dbReference>
<comment type="similarity">
    <text evidence="1">Belongs to the sigma-70 factor family. ECF subfamily.</text>
</comment>
<evidence type="ECO:0000256" key="3">
    <source>
        <dbReference type="ARBA" id="ARBA00023082"/>
    </source>
</evidence>
<proteinExistence type="inferred from homology"/>
<dbReference type="GO" id="GO:0003677">
    <property type="term" value="F:DNA binding"/>
    <property type="evidence" value="ECO:0007669"/>
    <property type="project" value="UniProtKB-KW"/>
</dbReference>
<dbReference type="PATRIC" id="fig|1423786.4.peg.1961"/>
<accession>A0A0R1YNI3</accession>
<dbReference type="CDD" id="cd06171">
    <property type="entry name" value="Sigma70_r4"/>
    <property type="match status" value="1"/>
</dbReference>
<organism evidence="8 9">
    <name type="scientific">Lentilactobacillus parafarraginis DSM 18390 = JCM 14109</name>
    <dbReference type="NCBI Taxonomy" id="1423786"/>
    <lineage>
        <taxon>Bacteria</taxon>
        <taxon>Bacillati</taxon>
        <taxon>Bacillota</taxon>
        <taxon>Bacilli</taxon>
        <taxon>Lactobacillales</taxon>
        <taxon>Lactobacillaceae</taxon>
        <taxon>Lentilactobacillus</taxon>
    </lineage>
</organism>
<dbReference type="Pfam" id="PF08281">
    <property type="entry name" value="Sigma70_r4_2"/>
    <property type="match status" value="1"/>
</dbReference>
<evidence type="ECO:0000256" key="1">
    <source>
        <dbReference type="ARBA" id="ARBA00010641"/>
    </source>
</evidence>
<dbReference type="SUPFAM" id="SSF88946">
    <property type="entry name" value="Sigma2 domain of RNA polymerase sigma factors"/>
    <property type="match status" value="1"/>
</dbReference>
<evidence type="ECO:0000313" key="9">
    <source>
        <dbReference type="Proteomes" id="UP000051010"/>
    </source>
</evidence>
<feature type="domain" description="RNA polymerase sigma factor 70 region 4 type 2" evidence="7">
    <location>
        <begin position="103"/>
        <end position="153"/>
    </location>
</feature>
<dbReference type="InterPro" id="IPR013325">
    <property type="entry name" value="RNA_pol_sigma_r2"/>
</dbReference>
<keyword evidence="3" id="KW-0731">Sigma factor</keyword>
<feature type="domain" description="RNA polymerase sigma-70 region 2" evidence="6">
    <location>
        <begin position="27"/>
        <end position="75"/>
    </location>
</feature>
<sequence length="162" mass="19213">MKLNGYEAQLKPILDELCLYLVRQGAKKGVAEDIVQDVFVKVLEMDLFLPPNKIKPYMYRMAKNRYIDYYRRRQKLQSILTTYLIPQSPTAHPGIIDRLDPDISRAMARLSSKERELLKLKYLDEWSINEIAVRQHKRPSSIKMQLYRARKKLRKVMAENDE</sequence>
<dbReference type="InterPro" id="IPR039425">
    <property type="entry name" value="RNA_pol_sigma-70-like"/>
</dbReference>
<dbReference type="PANTHER" id="PTHR43133:SF8">
    <property type="entry name" value="RNA POLYMERASE SIGMA FACTOR HI_1459-RELATED"/>
    <property type="match status" value="1"/>
</dbReference>
<gene>
    <name evidence="8" type="ORF">FD47_GL001856</name>
</gene>
<dbReference type="GO" id="GO:0006352">
    <property type="term" value="P:DNA-templated transcription initiation"/>
    <property type="evidence" value="ECO:0007669"/>
    <property type="project" value="InterPro"/>
</dbReference>
<evidence type="ECO:0000313" key="8">
    <source>
        <dbReference type="EMBL" id="KRM42436.1"/>
    </source>
</evidence>
<dbReference type="InterPro" id="IPR007627">
    <property type="entry name" value="RNA_pol_sigma70_r2"/>
</dbReference>
<name>A0A0R1YNI3_9LACO</name>
<dbReference type="Pfam" id="PF04542">
    <property type="entry name" value="Sigma70_r2"/>
    <property type="match status" value="1"/>
</dbReference>
<comment type="caution">
    <text evidence="8">The sequence shown here is derived from an EMBL/GenBank/DDBJ whole genome shotgun (WGS) entry which is preliminary data.</text>
</comment>
<evidence type="ECO:0000259" key="6">
    <source>
        <dbReference type="Pfam" id="PF04542"/>
    </source>
</evidence>
<keyword evidence="5" id="KW-0804">Transcription</keyword>
<dbReference type="AlphaFoldDB" id="A0A0R1YNI3"/>